<organism evidence="3 4">
    <name type="scientific">Streptococcus parauberis</name>
    <dbReference type="NCBI Taxonomy" id="1348"/>
    <lineage>
        <taxon>Bacteria</taxon>
        <taxon>Bacillati</taxon>
        <taxon>Bacillota</taxon>
        <taxon>Bacilli</taxon>
        <taxon>Lactobacillales</taxon>
        <taxon>Streptococcaceae</taxon>
        <taxon>Streptococcus</taxon>
    </lineage>
</organism>
<dbReference type="GO" id="GO:0005886">
    <property type="term" value="C:plasma membrane"/>
    <property type="evidence" value="ECO:0007669"/>
    <property type="project" value="TreeGrafter"/>
</dbReference>
<evidence type="ECO:0000313" key="3">
    <source>
        <dbReference type="EMBL" id="MDT2732621.1"/>
    </source>
</evidence>
<evidence type="ECO:0000259" key="1">
    <source>
        <dbReference type="Pfam" id="PF01814"/>
    </source>
</evidence>
<feature type="domain" description="DUF438" evidence="2">
    <location>
        <begin position="9"/>
        <end position="76"/>
    </location>
</feature>
<evidence type="ECO:0000259" key="2">
    <source>
        <dbReference type="Pfam" id="PF04282"/>
    </source>
</evidence>
<dbReference type="Pfam" id="PF04282">
    <property type="entry name" value="DUF438"/>
    <property type="match status" value="1"/>
</dbReference>
<reference evidence="3" key="1">
    <citation type="submission" date="2023-03" db="EMBL/GenBank/DDBJ databases">
        <authorList>
            <person name="Shen W."/>
            <person name="Cai J."/>
        </authorList>
    </citation>
    <scope>NUCLEOTIDE SEQUENCE</scope>
    <source>
        <strain evidence="3">P82-2</strain>
    </source>
</reference>
<protein>
    <submittedName>
        <fullName evidence="3">DUF438 domain-containing protein</fullName>
    </submittedName>
</protein>
<dbReference type="RefSeq" id="WP_103344436.1">
    <property type="nucleotide sequence ID" value="NZ_CBCPIC010000022.1"/>
</dbReference>
<feature type="domain" description="Hemerythrin-like" evidence="1">
    <location>
        <begin position="88"/>
        <end position="220"/>
    </location>
</feature>
<accession>A0AAE4HWF9</accession>
<dbReference type="Pfam" id="PF01814">
    <property type="entry name" value="Hemerythrin"/>
    <property type="match status" value="1"/>
</dbReference>
<dbReference type="Pfam" id="PF13596">
    <property type="entry name" value="PAS_10"/>
    <property type="match status" value="1"/>
</dbReference>
<dbReference type="Gene3D" id="1.20.120.520">
    <property type="entry name" value="nmb1532 protein domain like"/>
    <property type="match status" value="1"/>
</dbReference>
<dbReference type="InterPro" id="IPR012312">
    <property type="entry name" value="Hemerythrin-like"/>
</dbReference>
<evidence type="ECO:0000313" key="4">
    <source>
        <dbReference type="Proteomes" id="UP001180515"/>
    </source>
</evidence>
<dbReference type="EMBL" id="JARQAG010000024">
    <property type="protein sequence ID" value="MDT2732621.1"/>
    <property type="molecule type" value="Genomic_DNA"/>
</dbReference>
<proteinExistence type="predicted"/>
<dbReference type="Gene3D" id="3.30.450.20">
    <property type="entry name" value="PAS domain"/>
    <property type="match status" value="1"/>
</dbReference>
<dbReference type="Proteomes" id="UP001180515">
    <property type="component" value="Unassembled WGS sequence"/>
</dbReference>
<dbReference type="AlphaFoldDB" id="A0AAE4HWF9"/>
<gene>
    <name evidence="3" type="ORF">P7G31_10390</name>
</gene>
<name>A0AAE4HWF9_9STRE</name>
<sequence length="438" mass="50685">MKQERIQVLKDILLDLHHGASPNSVQERFNQYFKGVSALEISLMEHELMNSDAGVTFEDVMGLCNVHANLFKGAIAEIDVPDIEQEGHPVYVFKQENLALRAAMLRIRRIIENYSKPDNQEIQVELLQGLSKQMALLSQFHNHYTRKEKLFFPLMERHGHDSPPKVMWGVDDNIRELFEVVQSAVNRLPHESIENVSKDFEAFALEFEEMIFKEESILLMILLETLTQDDWLSVAKESDAYGYAIIKPTAEWVPVRENFIENIESEDSEIVSNTRVIDTPEGQFTISFTPKERGTVIDRSTPQPFGNGFLSVEQANLILNYLPLEITFVNKNEIFQYYNDSTPAEEMVFKRTPSQVGRNVELCHPPKVLDKVKKIFALLRNGERDKVSMWFRSEKMGKFVYVTYAAVRNDKYEFEGVLEYVQDIQEFLDLDSDVNRDI</sequence>
<dbReference type="PANTHER" id="PTHR39966:SF3">
    <property type="entry name" value="DUF438 DOMAIN-CONTAINING PROTEIN"/>
    <property type="match status" value="1"/>
</dbReference>
<dbReference type="InterPro" id="IPR007380">
    <property type="entry name" value="DUF438"/>
</dbReference>
<comment type="caution">
    <text evidence="3">The sequence shown here is derived from an EMBL/GenBank/DDBJ whole genome shotgun (WGS) entry which is preliminary data.</text>
</comment>
<dbReference type="PANTHER" id="PTHR39966">
    <property type="entry name" value="BLL2471 PROTEIN-RELATED"/>
    <property type="match status" value="1"/>
</dbReference>